<evidence type="ECO:0000256" key="4">
    <source>
        <dbReference type="ARBA" id="ARBA00022737"/>
    </source>
</evidence>
<comment type="similarity">
    <text evidence="1">Belongs to the recoverin family.</text>
</comment>
<keyword evidence="9" id="KW-1185">Reference proteome</keyword>
<name>A0A0C3DVQ0_9AGAM</name>
<dbReference type="InterPro" id="IPR011992">
    <property type="entry name" value="EF-hand-dom_pair"/>
</dbReference>
<keyword evidence="5" id="KW-0106">Calcium</keyword>
<dbReference type="CDD" id="cd00051">
    <property type="entry name" value="EFh"/>
    <property type="match status" value="1"/>
</dbReference>
<dbReference type="PANTHER" id="PTHR23055:SF178">
    <property type="entry name" value="NEUROCALCIN HOMOLOG"/>
    <property type="match status" value="1"/>
</dbReference>
<keyword evidence="6" id="KW-0449">Lipoprotein</keyword>
<dbReference type="InterPro" id="IPR028846">
    <property type="entry name" value="Recoverin"/>
</dbReference>
<dbReference type="GO" id="GO:0005509">
    <property type="term" value="F:calcium ion binding"/>
    <property type="evidence" value="ECO:0007669"/>
    <property type="project" value="InterPro"/>
</dbReference>
<evidence type="ECO:0000256" key="2">
    <source>
        <dbReference type="ARBA" id="ARBA00022707"/>
    </source>
</evidence>
<reference evidence="9" key="2">
    <citation type="submission" date="2015-01" db="EMBL/GenBank/DDBJ databases">
        <title>Evolutionary Origins and Diversification of the Mycorrhizal Mutualists.</title>
        <authorList>
            <consortium name="DOE Joint Genome Institute"/>
            <consortium name="Mycorrhizal Genomics Consortium"/>
            <person name="Kohler A."/>
            <person name="Kuo A."/>
            <person name="Nagy L.G."/>
            <person name="Floudas D."/>
            <person name="Copeland A."/>
            <person name="Barry K.W."/>
            <person name="Cichocki N."/>
            <person name="Veneault-Fourrey C."/>
            <person name="LaButti K."/>
            <person name="Lindquist E.A."/>
            <person name="Lipzen A."/>
            <person name="Lundell T."/>
            <person name="Morin E."/>
            <person name="Murat C."/>
            <person name="Riley R."/>
            <person name="Ohm R."/>
            <person name="Sun H."/>
            <person name="Tunlid A."/>
            <person name="Henrissat B."/>
            <person name="Grigoriev I.V."/>
            <person name="Hibbett D.S."/>
            <person name="Martin F."/>
        </authorList>
    </citation>
    <scope>NUCLEOTIDE SEQUENCE [LARGE SCALE GENOMIC DNA]</scope>
    <source>
        <strain evidence="9">Foug A</strain>
    </source>
</reference>
<dbReference type="STRING" id="1036808.A0A0C3DVQ0"/>
<dbReference type="PROSITE" id="PS00018">
    <property type="entry name" value="EF_HAND_1"/>
    <property type="match status" value="2"/>
</dbReference>
<sequence>MTRYQVFIKDYPGGKAEKAEFVLNFCKLYPWGDPDEFAEYLFALFDRNMDGVVDFDDFIRIESTLTRGSLEEKFKLIFDLHDIDKDGFVTYAEILRVFKSMDKLMRKLPPMQLSSEMRVNRFFAKMGRSSYDKLNRNEFLQGCCNDPEMVTVS</sequence>
<evidence type="ECO:0000256" key="1">
    <source>
        <dbReference type="ARBA" id="ARBA00006049"/>
    </source>
</evidence>
<evidence type="ECO:0000259" key="7">
    <source>
        <dbReference type="PROSITE" id="PS50222"/>
    </source>
</evidence>
<keyword evidence="3" id="KW-0479">Metal-binding</keyword>
<dbReference type="PROSITE" id="PS50222">
    <property type="entry name" value="EF_HAND_2"/>
    <property type="match status" value="2"/>
</dbReference>
<feature type="domain" description="EF-hand" evidence="7">
    <location>
        <begin position="69"/>
        <end position="104"/>
    </location>
</feature>
<feature type="domain" description="EF-hand" evidence="7">
    <location>
        <begin position="33"/>
        <end position="68"/>
    </location>
</feature>
<dbReference type="HOGENOM" id="CLU_072366_5_0_1"/>
<dbReference type="InterPro" id="IPR002048">
    <property type="entry name" value="EF_hand_dom"/>
</dbReference>
<dbReference type="InterPro" id="IPR018247">
    <property type="entry name" value="EF_Hand_1_Ca_BS"/>
</dbReference>
<dbReference type="Gene3D" id="1.10.238.10">
    <property type="entry name" value="EF-hand"/>
    <property type="match status" value="1"/>
</dbReference>
<proteinExistence type="inferred from homology"/>
<organism evidence="8 9">
    <name type="scientific">Scleroderma citrinum Foug A</name>
    <dbReference type="NCBI Taxonomy" id="1036808"/>
    <lineage>
        <taxon>Eukaryota</taxon>
        <taxon>Fungi</taxon>
        <taxon>Dikarya</taxon>
        <taxon>Basidiomycota</taxon>
        <taxon>Agaricomycotina</taxon>
        <taxon>Agaricomycetes</taxon>
        <taxon>Agaricomycetidae</taxon>
        <taxon>Boletales</taxon>
        <taxon>Sclerodermatineae</taxon>
        <taxon>Sclerodermataceae</taxon>
        <taxon>Scleroderma</taxon>
    </lineage>
</organism>
<dbReference type="Proteomes" id="UP000053989">
    <property type="component" value="Unassembled WGS sequence"/>
</dbReference>
<evidence type="ECO:0000256" key="5">
    <source>
        <dbReference type="ARBA" id="ARBA00022837"/>
    </source>
</evidence>
<evidence type="ECO:0000256" key="6">
    <source>
        <dbReference type="ARBA" id="ARBA00023288"/>
    </source>
</evidence>
<dbReference type="AlphaFoldDB" id="A0A0C3DVQ0"/>
<dbReference type="SUPFAM" id="SSF47473">
    <property type="entry name" value="EF-hand"/>
    <property type="match status" value="1"/>
</dbReference>
<dbReference type="PRINTS" id="PR00450">
    <property type="entry name" value="RECOVERIN"/>
</dbReference>
<accession>A0A0C3DVQ0</accession>
<evidence type="ECO:0000313" key="9">
    <source>
        <dbReference type="Proteomes" id="UP000053989"/>
    </source>
</evidence>
<evidence type="ECO:0000313" key="8">
    <source>
        <dbReference type="EMBL" id="KIM60284.1"/>
    </source>
</evidence>
<protein>
    <recommendedName>
        <fullName evidence="7">EF-hand domain-containing protein</fullName>
    </recommendedName>
</protein>
<dbReference type="SMART" id="SM00054">
    <property type="entry name" value="EFh"/>
    <property type="match status" value="2"/>
</dbReference>
<dbReference type="InParanoid" id="A0A0C3DVQ0"/>
<evidence type="ECO:0000256" key="3">
    <source>
        <dbReference type="ARBA" id="ARBA00022723"/>
    </source>
</evidence>
<dbReference type="OrthoDB" id="191686at2759"/>
<keyword evidence="2" id="KW-0519">Myristate</keyword>
<dbReference type="EMBL" id="KN822064">
    <property type="protein sequence ID" value="KIM60284.1"/>
    <property type="molecule type" value="Genomic_DNA"/>
</dbReference>
<dbReference type="PANTHER" id="PTHR23055">
    <property type="entry name" value="CALCIUM BINDING PROTEINS"/>
    <property type="match status" value="1"/>
</dbReference>
<keyword evidence="4" id="KW-0677">Repeat</keyword>
<reference evidence="8 9" key="1">
    <citation type="submission" date="2014-04" db="EMBL/GenBank/DDBJ databases">
        <authorList>
            <consortium name="DOE Joint Genome Institute"/>
            <person name="Kuo A."/>
            <person name="Kohler A."/>
            <person name="Nagy L.G."/>
            <person name="Floudas D."/>
            <person name="Copeland A."/>
            <person name="Barry K.W."/>
            <person name="Cichocki N."/>
            <person name="Veneault-Fourrey C."/>
            <person name="LaButti K."/>
            <person name="Lindquist E.A."/>
            <person name="Lipzen A."/>
            <person name="Lundell T."/>
            <person name="Morin E."/>
            <person name="Murat C."/>
            <person name="Sun H."/>
            <person name="Tunlid A."/>
            <person name="Henrissat B."/>
            <person name="Grigoriev I.V."/>
            <person name="Hibbett D.S."/>
            <person name="Martin F."/>
            <person name="Nordberg H.P."/>
            <person name="Cantor M.N."/>
            <person name="Hua S.X."/>
        </authorList>
    </citation>
    <scope>NUCLEOTIDE SEQUENCE [LARGE SCALE GENOMIC DNA]</scope>
    <source>
        <strain evidence="8 9">Foug A</strain>
    </source>
</reference>
<gene>
    <name evidence="8" type="ORF">SCLCIDRAFT_124660</name>
</gene>